<evidence type="ECO:0000313" key="2">
    <source>
        <dbReference type="EMBL" id="MCW1884262.1"/>
    </source>
</evidence>
<sequence length="187" mass="21325">MSGNLAYLYPELVSVDDYLEGERHSEAKHEYSGGVVTAMAGASREHELVGGNLFASIHGHLRGKGCRTYKSDMKLHTEVIGADIFYYPDIMVACDPDDDSRYFVRKPKLIIEILSDNIMRDRVEKFLVYQRIPSLEEYVVVSQHPERAEVSIFRRADGWEPGETHRTGEFILRSIGLTLRVEDIYLA</sequence>
<proteinExistence type="predicted"/>
<gene>
    <name evidence="2" type="ORF">OKA04_05930</name>
</gene>
<dbReference type="PANTHER" id="PTHR36558:SF1">
    <property type="entry name" value="RESTRICTION ENDONUCLEASE DOMAIN-CONTAINING PROTEIN-RELATED"/>
    <property type="match status" value="1"/>
</dbReference>
<dbReference type="RefSeq" id="WP_264500223.1">
    <property type="nucleotide sequence ID" value="NZ_JAPDDS010000003.1"/>
</dbReference>
<keyword evidence="2" id="KW-0378">Hydrolase</keyword>
<name>A0ABT3FL13_9BACT</name>
<dbReference type="Pfam" id="PF05685">
    <property type="entry name" value="Uma2"/>
    <property type="match status" value="1"/>
</dbReference>
<dbReference type="Proteomes" id="UP001207930">
    <property type="component" value="Unassembled WGS sequence"/>
</dbReference>
<dbReference type="SUPFAM" id="SSF52980">
    <property type="entry name" value="Restriction endonuclease-like"/>
    <property type="match status" value="1"/>
</dbReference>
<evidence type="ECO:0000313" key="3">
    <source>
        <dbReference type="Proteomes" id="UP001207930"/>
    </source>
</evidence>
<dbReference type="CDD" id="cd06260">
    <property type="entry name" value="DUF820-like"/>
    <property type="match status" value="1"/>
</dbReference>
<organism evidence="2 3">
    <name type="scientific">Luteolibacter flavescens</name>
    <dbReference type="NCBI Taxonomy" id="1859460"/>
    <lineage>
        <taxon>Bacteria</taxon>
        <taxon>Pseudomonadati</taxon>
        <taxon>Verrucomicrobiota</taxon>
        <taxon>Verrucomicrobiia</taxon>
        <taxon>Verrucomicrobiales</taxon>
        <taxon>Verrucomicrobiaceae</taxon>
        <taxon>Luteolibacter</taxon>
    </lineage>
</organism>
<dbReference type="InterPro" id="IPR011335">
    <property type="entry name" value="Restrct_endonuc-II-like"/>
</dbReference>
<keyword evidence="3" id="KW-1185">Reference proteome</keyword>
<dbReference type="EMBL" id="JAPDDS010000003">
    <property type="protein sequence ID" value="MCW1884262.1"/>
    <property type="molecule type" value="Genomic_DNA"/>
</dbReference>
<reference evidence="2 3" key="1">
    <citation type="submission" date="2022-10" db="EMBL/GenBank/DDBJ databases">
        <title>Luteolibacter flavescens strain MCCC 1K03193, whole genome shotgun sequencing project.</title>
        <authorList>
            <person name="Zhao G."/>
            <person name="Shen L."/>
        </authorList>
    </citation>
    <scope>NUCLEOTIDE SEQUENCE [LARGE SCALE GENOMIC DNA]</scope>
    <source>
        <strain evidence="2 3">MCCC 1K03193</strain>
    </source>
</reference>
<keyword evidence="2" id="KW-0540">Nuclease</keyword>
<accession>A0ABT3FL13</accession>
<keyword evidence="2" id="KW-0255">Endonuclease</keyword>
<dbReference type="GO" id="GO:0004519">
    <property type="term" value="F:endonuclease activity"/>
    <property type="evidence" value="ECO:0007669"/>
    <property type="project" value="UniProtKB-KW"/>
</dbReference>
<comment type="caution">
    <text evidence="2">The sequence shown here is derived from an EMBL/GenBank/DDBJ whole genome shotgun (WGS) entry which is preliminary data.</text>
</comment>
<protein>
    <submittedName>
        <fullName evidence="2">Uma2 family endonuclease</fullName>
    </submittedName>
</protein>
<dbReference type="PANTHER" id="PTHR36558">
    <property type="entry name" value="GLR1098 PROTEIN"/>
    <property type="match status" value="1"/>
</dbReference>
<dbReference type="InterPro" id="IPR012296">
    <property type="entry name" value="Nuclease_put_TT1808"/>
</dbReference>
<evidence type="ECO:0000259" key="1">
    <source>
        <dbReference type="Pfam" id="PF05685"/>
    </source>
</evidence>
<feature type="domain" description="Putative restriction endonuclease" evidence="1">
    <location>
        <begin position="16"/>
        <end position="173"/>
    </location>
</feature>
<dbReference type="InterPro" id="IPR008538">
    <property type="entry name" value="Uma2"/>
</dbReference>
<dbReference type="Gene3D" id="3.90.1570.10">
    <property type="entry name" value="tt1808, chain A"/>
    <property type="match status" value="1"/>
</dbReference>